<dbReference type="InterPro" id="IPR013783">
    <property type="entry name" value="Ig-like_fold"/>
</dbReference>
<feature type="region of interest" description="Disordered" evidence="1">
    <location>
        <begin position="513"/>
        <end position="548"/>
    </location>
</feature>
<name>A0A517TYA5_9BACT</name>
<dbReference type="Pfam" id="PF22352">
    <property type="entry name" value="K319L-like_PKD"/>
    <property type="match status" value="1"/>
</dbReference>
<keyword evidence="3" id="KW-1185">Reference proteome</keyword>
<dbReference type="Gene3D" id="2.60.40.10">
    <property type="entry name" value="Immunoglobulins"/>
    <property type="match status" value="1"/>
</dbReference>
<proteinExistence type="predicted"/>
<dbReference type="KEGG" id="llh:I41_25410"/>
<dbReference type="AlphaFoldDB" id="A0A517TYA5"/>
<reference evidence="2 3" key="1">
    <citation type="submission" date="2019-02" db="EMBL/GenBank/DDBJ databases">
        <title>Deep-cultivation of Planctomycetes and their phenomic and genomic characterization uncovers novel biology.</title>
        <authorList>
            <person name="Wiegand S."/>
            <person name="Jogler M."/>
            <person name="Boedeker C."/>
            <person name="Pinto D."/>
            <person name="Vollmers J."/>
            <person name="Rivas-Marin E."/>
            <person name="Kohn T."/>
            <person name="Peeters S.H."/>
            <person name="Heuer A."/>
            <person name="Rast P."/>
            <person name="Oberbeckmann S."/>
            <person name="Bunk B."/>
            <person name="Jeske O."/>
            <person name="Meyerdierks A."/>
            <person name="Storesund J.E."/>
            <person name="Kallscheuer N."/>
            <person name="Luecker S."/>
            <person name="Lage O.M."/>
            <person name="Pohl T."/>
            <person name="Merkel B.J."/>
            <person name="Hornburger P."/>
            <person name="Mueller R.-W."/>
            <person name="Bruemmer F."/>
            <person name="Labrenz M."/>
            <person name="Spormann A.M."/>
            <person name="Op den Camp H."/>
            <person name="Overmann J."/>
            <person name="Amann R."/>
            <person name="Jetten M.S.M."/>
            <person name="Mascher T."/>
            <person name="Medema M.H."/>
            <person name="Devos D.P."/>
            <person name="Kaster A.-K."/>
            <person name="Ovreas L."/>
            <person name="Rohde M."/>
            <person name="Galperin M.Y."/>
            <person name="Jogler C."/>
        </authorList>
    </citation>
    <scope>NUCLEOTIDE SEQUENCE [LARGE SCALE GENOMIC DNA]</scope>
    <source>
        <strain evidence="2 3">I41</strain>
    </source>
</reference>
<protein>
    <recommendedName>
        <fullName evidence="4">PKD domain-containing protein</fullName>
    </recommendedName>
</protein>
<evidence type="ECO:0000313" key="3">
    <source>
        <dbReference type="Proteomes" id="UP000317909"/>
    </source>
</evidence>
<dbReference type="OrthoDB" id="275036at2"/>
<organism evidence="2 3">
    <name type="scientific">Lacipirellula limnantheis</name>
    <dbReference type="NCBI Taxonomy" id="2528024"/>
    <lineage>
        <taxon>Bacteria</taxon>
        <taxon>Pseudomonadati</taxon>
        <taxon>Planctomycetota</taxon>
        <taxon>Planctomycetia</taxon>
        <taxon>Pirellulales</taxon>
        <taxon>Lacipirellulaceae</taxon>
        <taxon>Lacipirellula</taxon>
    </lineage>
</organism>
<evidence type="ECO:0008006" key="4">
    <source>
        <dbReference type="Google" id="ProtNLM"/>
    </source>
</evidence>
<gene>
    <name evidence="2" type="ORF">I41_25410</name>
</gene>
<evidence type="ECO:0000256" key="1">
    <source>
        <dbReference type="SAM" id="MobiDB-lite"/>
    </source>
</evidence>
<dbReference type="Proteomes" id="UP000317909">
    <property type="component" value="Chromosome"/>
</dbReference>
<feature type="compositionally biased region" description="Polar residues" evidence="1">
    <location>
        <begin position="513"/>
        <end position="547"/>
    </location>
</feature>
<evidence type="ECO:0000313" key="2">
    <source>
        <dbReference type="EMBL" id="QDT73352.1"/>
    </source>
</evidence>
<accession>A0A517TYA5</accession>
<dbReference type="EMBL" id="CP036339">
    <property type="protein sequence ID" value="QDT73352.1"/>
    <property type="molecule type" value="Genomic_DNA"/>
</dbReference>
<sequence length="573" mass="63325">MSRSFSDKQKTTRGARFQFELLEPRQLFSVNPLAPSSPDLPPIESNSAAPLLGEQADQGLANFAWLPMVFAGPNKVVAISDSLLLTGEVIVDANINLSLTWSKVSGPGNASFGSASGVSTSVNFDQAGTYELSIAATNNGMTSSASLTVTVVGPTPLPDYERWVQDMLTFGRQHGEWLIAHQNDIALDPPLASTYYDAARVFYQIADYTGDATWNTYAEAAISVYRDRYAVPRGGVVPGYWNFTRGLAMDYERTGNIASRDAVILLSTNASYAADSAPLPWTDNCDFSREVAYAMMSYLDAERVGAPRRARLDALSEQALGHLDQWFIQESDPDYAPFMFALTADALMQYYERIDQDPRIIEKLAMGADWTWQNAWQPDKDAFYYRANDTSVAAPDLNLLIAPVYEWLYHKTGEAKYRTQGDQIFSGGVTGAWLSGAKQFNQNYRVSFDFIAMRLSQHASQVRMPQSGMTQLRASTNGDLNFVFAPIYDSFVTESDVGLQEDYPLEDSLSVEPGNQTVSDSKQGQVATSEPSDYFRNGNSLATGKTHSATDHEWSELADFLLSRDRVIWHGLG</sequence>